<accession>A0A7G7BEM9</accession>
<reference evidence="2" key="1">
    <citation type="submission" date="2019-10" db="EMBL/GenBank/DDBJ databases">
        <title>Antimicrobial potential of Antarctic Bacteria.</title>
        <authorList>
            <person name="Benaud N."/>
            <person name="Edwards R.J."/>
            <person name="Ferrari B.C."/>
        </authorList>
    </citation>
    <scope>NUCLEOTIDE SEQUENCE [LARGE SCALE GENOMIC DNA]</scope>
    <source>
        <strain evidence="2">NBSH44</strain>
    </source>
</reference>
<keyword evidence="2" id="KW-1185">Reference proteome</keyword>
<evidence type="ECO:0000313" key="2">
    <source>
        <dbReference type="Proteomes" id="UP000515307"/>
    </source>
</evidence>
<protein>
    <submittedName>
        <fullName evidence="1">Uncharacterized protein</fullName>
    </submittedName>
</protein>
<evidence type="ECO:0000313" key="1">
    <source>
        <dbReference type="EMBL" id="QNE73794.1"/>
    </source>
</evidence>
<proteinExistence type="predicted"/>
<dbReference type="AlphaFoldDB" id="A0A7G7BEM9"/>
<name>A0A7G7BEM9_9ACTN</name>
<dbReference type="KEGG" id="sfiy:F0344_03495"/>
<dbReference type="Proteomes" id="UP000515307">
    <property type="component" value="Chromosome"/>
</dbReference>
<organism evidence="1 2">
    <name type="scientific">Streptomyces finlayi</name>
    <dbReference type="NCBI Taxonomy" id="67296"/>
    <lineage>
        <taxon>Bacteria</taxon>
        <taxon>Bacillati</taxon>
        <taxon>Actinomycetota</taxon>
        <taxon>Actinomycetes</taxon>
        <taxon>Kitasatosporales</taxon>
        <taxon>Streptomycetaceae</taxon>
        <taxon>Streptomyces</taxon>
    </lineage>
</organism>
<dbReference type="EMBL" id="CP045702">
    <property type="protein sequence ID" value="QNE73794.1"/>
    <property type="molecule type" value="Genomic_DNA"/>
</dbReference>
<sequence>MFRRAYDPSPAVYHAWSQPMSGERTRGARVRCRTSDIDEDDPLTWFGEDPSTTCIAIHVEDLKDGRGLRG</sequence>
<gene>
    <name evidence="1" type="ORF">F0344_03495</name>
</gene>